<proteinExistence type="predicted"/>
<name>A0A1Y1IE98_KLENI</name>
<evidence type="ECO:0000313" key="2">
    <source>
        <dbReference type="EMBL" id="GAQ88923.1"/>
    </source>
</evidence>
<dbReference type="InterPro" id="IPR001763">
    <property type="entry name" value="Rhodanese-like_dom"/>
</dbReference>
<dbReference type="Pfam" id="PF00581">
    <property type="entry name" value="Rhodanese"/>
    <property type="match status" value="1"/>
</dbReference>
<dbReference type="EMBL" id="DF237419">
    <property type="protein sequence ID" value="GAQ88923.1"/>
    <property type="molecule type" value="Genomic_DNA"/>
</dbReference>
<dbReference type="GO" id="GO:0009507">
    <property type="term" value="C:chloroplast"/>
    <property type="evidence" value="ECO:0000318"/>
    <property type="project" value="GO_Central"/>
</dbReference>
<dbReference type="Proteomes" id="UP000054558">
    <property type="component" value="Unassembled WGS sequence"/>
</dbReference>
<sequence length="382" mass="41361">MAAASAQRLVSGLAVPSSFSRGRITEAQQLPCSAQRIVPHDSVVGLGASEGLGSWKSTRRRAGVRCSAAGFKGFESLQAIPTLPLGTFLGDLRENNKDVKWALDYWDMELEDGYKSLDEWKAQLANLRQGNPTIKWAFDYWDKELEDGYKSLDDWGAQLADIQSGTWLSKLRADNPDVKWALDYWDQELIDGYKSLDEWKAQAGDIGNALSANPLYVAVGVAAVSIPILLFLSMNKGYAGNLSASEAFARLNKEDGAVLVDIRSKDENAKEGSPKLGRKVLSVAMESDAGLGAEEELRTAVKGRALDQGALIVLLDSAGSSAAQAAKILSKEGYSRVFVVNGGAQGPQGWRESQLPWRTPQTFTLDLGEIKDAVTSTIQTDS</sequence>
<evidence type="ECO:0000313" key="3">
    <source>
        <dbReference type="Proteomes" id="UP000054558"/>
    </source>
</evidence>
<dbReference type="Gene3D" id="3.40.250.10">
    <property type="entry name" value="Rhodanese-like domain"/>
    <property type="match status" value="1"/>
</dbReference>
<dbReference type="AlphaFoldDB" id="A0A1Y1IE98"/>
<gene>
    <name evidence="2" type="ORF">KFL_004700050</name>
</gene>
<evidence type="ECO:0000259" key="1">
    <source>
        <dbReference type="PROSITE" id="PS50206"/>
    </source>
</evidence>
<dbReference type="InterPro" id="IPR036873">
    <property type="entry name" value="Rhodanese-like_dom_sf"/>
</dbReference>
<organism evidence="2 3">
    <name type="scientific">Klebsormidium nitens</name>
    <name type="common">Green alga</name>
    <name type="synonym">Ulothrix nitens</name>
    <dbReference type="NCBI Taxonomy" id="105231"/>
    <lineage>
        <taxon>Eukaryota</taxon>
        <taxon>Viridiplantae</taxon>
        <taxon>Streptophyta</taxon>
        <taxon>Klebsormidiophyceae</taxon>
        <taxon>Klebsormidiales</taxon>
        <taxon>Klebsormidiaceae</taxon>
        <taxon>Klebsormidium</taxon>
    </lineage>
</organism>
<reference evidence="2 3" key="1">
    <citation type="journal article" date="2014" name="Nat. Commun.">
        <title>Klebsormidium flaccidum genome reveals primary factors for plant terrestrial adaptation.</title>
        <authorList>
            <person name="Hori K."/>
            <person name="Maruyama F."/>
            <person name="Fujisawa T."/>
            <person name="Togashi T."/>
            <person name="Yamamoto N."/>
            <person name="Seo M."/>
            <person name="Sato S."/>
            <person name="Yamada T."/>
            <person name="Mori H."/>
            <person name="Tajima N."/>
            <person name="Moriyama T."/>
            <person name="Ikeuchi M."/>
            <person name="Watanabe M."/>
            <person name="Wada H."/>
            <person name="Kobayashi K."/>
            <person name="Saito M."/>
            <person name="Masuda T."/>
            <person name="Sasaki-Sekimoto Y."/>
            <person name="Mashiguchi K."/>
            <person name="Awai K."/>
            <person name="Shimojima M."/>
            <person name="Masuda S."/>
            <person name="Iwai M."/>
            <person name="Nobusawa T."/>
            <person name="Narise T."/>
            <person name="Kondo S."/>
            <person name="Saito H."/>
            <person name="Sato R."/>
            <person name="Murakawa M."/>
            <person name="Ihara Y."/>
            <person name="Oshima-Yamada Y."/>
            <person name="Ohtaka K."/>
            <person name="Satoh M."/>
            <person name="Sonobe K."/>
            <person name="Ishii M."/>
            <person name="Ohtani R."/>
            <person name="Kanamori-Sato M."/>
            <person name="Honoki R."/>
            <person name="Miyazaki D."/>
            <person name="Mochizuki H."/>
            <person name="Umetsu J."/>
            <person name="Higashi K."/>
            <person name="Shibata D."/>
            <person name="Kamiya Y."/>
            <person name="Sato N."/>
            <person name="Nakamura Y."/>
            <person name="Tabata S."/>
            <person name="Ida S."/>
            <person name="Kurokawa K."/>
            <person name="Ohta H."/>
        </authorList>
    </citation>
    <scope>NUCLEOTIDE SEQUENCE [LARGE SCALE GENOMIC DNA]</scope>
    <source>
        <strain evidence="2 3">NIES-2285</strain>
    </source>
</reference>
<dbReference type="PROSITE" id="PS50206">
    <property type="entry name" value="RHODANESE_3"/>
    <property type="match status" value="1"/>
</dbReference>
<feature type="domain" description="Rhodanese" evidence="1">
    <location>
        <begin position="294"/>
        <end position="351"/>
    </location>
</feature>
<dbReference type="OrthoDB" id="2015023at2759"/>
<dbReference type="InterPro" id="IPR044240">
    <property type="entry name" value="STR4-like"/>
</dbReference>
<keyword evidence="3" id="KW-1185">Reference proteome</keyword>
<accession>A0A1Y1IE98</accession>
<dbReference type="PANTHER" id="PTHR47377:SF1">
    <property type="entry name" value="RHODANESE-LIKE DOMAIN-CONTAINING PROTEIN 4, CHLOROPLASTIC"/>
    <property type="match status" value="1"/>
</dbReference>
<dbReference type="PANTHER" id="PTHR47377">
    <property type="entry name" value="RHODANESE-LIKE DOMAIN-CONTAINING PROTEIN 4, CHLOROPLASTIC"/>
    <property type="match status" value="1"/>
</dbReference>
<dbReference type="STRING" id="105231.A0A1Y1IE98"/>
<dbReference type="SUPFAM" id="SSF52821">
    <property type="entry name" value="Rhodanese/Cell cycle control phosphatase"/>
    <property type="match status" value="1"/>
</dbReference>
<protein>
    <recommendedName>
        <fullName evidence="1">Rhodanese domain-containing protein</fullName>
    </recommendedName>
</protein>